<sequence>MKQALLRVPLAPLFAGVVPLSPETARYVSRVHRLREGERFLAFDPAQALEGEATLVEVGKGALAARIASVHPASLVPRRPVTLIQCVGKGDKVDAVIRDATELGASRVIAALSARCVARPQADRGARWRRIAVEAARQCGRGDVPRVEGPLPLVDALHAVHGAAGACLDPRGALSFGRWVGEVTRVGEVMREVALVVGPEGGFTDEETAACEDAGFARVKLGSMTLRTETVCAAALGALLALTDA</sequence>
<dbReference type="NCBIfam" id="TIGR00046">
    <property type="entry name" value="RsmE family RNA methyltransferase"/>
    <property type="match status" value="1"/>
</dbReference>
<dbReference type="EC" id="2.1.1.193" evidence="10"/>
<comment type="catalytic activity">
    <reaction evidence="9 10">
        <text>uridine(1498) in 16S rRNA + S-adenosyl-L-methionine = N(3)-methyluridine(1498) in 16S rRNA + S-adenosyl-L-homocysteine + H(+)</text>
        <dbReference type="Rhea" id="RHEA:42920"/>
        <dbReference type="Rhea" id="RHEA-COMP:10283"/>
        <dbReference type="Rhea" id="RHEA-COMP:10284"/>
        <dbReference type="ChEBI" id="CHEBI:15378"/>
        <dbReference type="ChEBI" id="CHEBI:57856"/>
        <dbReference type="ChEBI" id="CHEBI:59789"/>
        <dbReference type="ChEBI" id="CHEBI:65315"/>
        <dbReference type="ChEBI" id="CHEBI:74502"/>
        <dbReference type="EC" id="2.1.1.193"/>
    </reaction>
</comment>
<feature type="domain" description="Ribosomal RNA small subunit methyltransferase E methyltransferase" evidence="11">
    <location>
        <begin position="80"/>
        <end position="239"/>
    </location>
</feature>
<dbReference type="InterPro" id="IPR046886">
    <property type="entry name" value="RsmE_MTase_dom"/>
</dbReference>
<evidence type="ECO:0000256" key="4">
    <source>
        <dbReference type="ARBA" id="ARBA00022552"/>
    </source>
</evidence>
<protein>
    <recommendedName>
        <fullName evidence="10">Ribosomal RNA small subunit methyltransferase E</fullName>
        <ecNumber evidence="10">2.1.1.193</ecNumber>
    </recommendedName>
</protein>
<keyword evidence="13" id="KW-1185">Reference proteome</keyword>
<dbReference type="PANTHER" id="PTHR30027">
    <property type="entry name" value="RIBOSOMAL RNA SMALL SUBUNIT METHYLTRANSFERASE E"/>
    <property type="match status" value="1"/>
</dbReference>
<evidence type="ECO:0000256" key="10">
    <source>
        <dbReference type="PIRNR" id="PIRNR015601"/>
    </source>
</evidence>
<comment type="similarity">
    <text evidence="2 10">Belongs to the RNA methyltransferase RsmE family.</text>
</comment>
<gene>
    <name evidence="12" type="ORF">CAP_0664</name>
</gene>
<dbReference type="STRING" id="1192034.CAP_0664"/>
<proteinExistence type="inferred from homology"/>
<keyword evidence="3 10" id="KW-0963">Cytoplasm</keyword>
<organism evidence="12 13">
    <name type="scientific">Chondromyces apiculatus DSM 436</name>
    <dbReference type="NCBI Taxonomy" id="1192034"/>
    <lineage>
        <taxon>Bacteria</taxon>
        <taxon>Pseudomonadati</taxon>
        <taxon>Myxococcota</taxon>
        <taxon>Polyangia</taxon>
        <taxon>Polyangiales</taxon>
        <taxon>Polyangiaceae</taxon>
        <taxon>Chondromyces</taxon>
    </lineage>
</organism>
<comment type="subcellular location">
    <subcellularLocation>
        <location evidence="1 10">Cytoplasm</location>
    </subcellularLocation>
</comment>
<evidence type="ECO:0000256" key="5">
    <source>
        <dbReference type="ARBA" id="ARBA00022603"/>
    </source>
</evidence>
<dbReference type="Proteomes" id="UP000019678">
    <property type="component" value="Unassembled WGS sequence"/>
</dbReference>
<evidence type="ECO:0000313" key="13">
    <source>
        <dbReference type="Proteomes" id="UP000019678"/>
    </source>
</evidence>
<evidence type="ECO:0000256" key="7">
    <source>
        <dbReference type="ARBA" id="ARBA00022691"/>
    </source>
</evidence>
<reference evidence="12 13" key="1">
    <citation type="submission" date="2013-05" db="EMBL/GenBank/DDBJ databases">
        <title>Genome assembly of Chondromyces apiculatus DSM 436.</title>
        <authorList>
            <person name="Sharma G."/>
            <person name="Khatri I."/>
            <person name="Kaur C."/>
            <person name="Mayilraj S."/>
            <person name="Subramanian S."/>
        </authorList>
    </citation>
    <scope>NUCLEOTIDE SEQUENCE [LARGE SCALE GENOMIC DNA]</scope>
    <source>
        <strain evidence="12 13">DSM 436</strain>
    </source>
</reference>
<dbReference type="Gene3D" id="3.40.1280.10">
    <property type="match status" value="1"/>
</dbReference>
<keyword evidence="5 10" id="KW-0489">Methyltransferase</keyword>
<evidence type="ECO:0000256" key="8">
    <source>
        <dbReference type="ARBA" id="ARBA00025699"/>
    </source>
</evidence>
<dbReference type="AlphaFoldDB" id="A0A017TED6"/>
<dbReference type="GO" id="GO:0070475">
    <property type="term" value="P:rRNA base methylation"/>
    <property type="evidence" value="ECO:0007669"/>
    <property type="project" value="TreeGrafter"/>
</dbReference>
<dbReference type="EMBL" id="ASRX01000011">
    <property type="protein sequence ID" value="EYF07185.1"/>
    <property type="molecule type" value="Genomic_DNA"/>
</dbReference>
<dbReference type="SUPFAM" id="SSF88697">
    <property type="entry name" value="PUA domain-like"/>
    <property type="match status" value="1"/>
</dbReference>
<dbReference type="eggNOG" id="COG1385">
    <property type="taxonomic scope" value="Bacteria"/>
</dbReference>
<evidence type="ECO:0000256" key="3">
    <source>
        <dbReference type="ARBA" id="ARBA00022490"/>
    </source>
</evidence>
<dbReference type="InterPro" id="IPR015947">
    <property type="entry name" value="PUA-like_sf"/>
</dbReference>
<dbReference type="InterPro" id="IPR029026">
    <property type="entry name" value="tRNA_m1G_MTases_N"/>
</dbReference>
<keyword evidence="4 10" id="KW-0698">rRNA processing</keyword>
<dbReference type="GO" id="GO:0070042">
    <property type="term" value="F:rRNA (uridine-N3-)-methyltransferase activity"/>
    <property type="evidence" value="ECO:0007669"/>
    <property type="project" value="TreeGrafter"/>
</dbReference>
<accession>A0A017TED6</accession>
<name>A0A017TED6_9BACT</name>
<dbReference type="InterPro" id="IPR029028">
    <property type="entry name" value="Alpha/beta_knot_MTases"/>
</dbReference>
<evidence type="ECO:0000256" key="2">
    <source>
        <dbReference type="ARBA" id="ARBA00005528"/>
    </source>
</evidence>
<evidence type="ECO:0000256" key="6">
    <source>
        <dbReference type="ARBA" id="ARBA00022679"/>
    </source>
</evidence>
<evidence type="ECO:0000259" key="11">
    <source>
        <dbReference type="Pfam" id="PF04452"/>
    </source>
</evidence>
<dbReference type="RefSeq" id="WP_044238210.1">
    <property type="nucleotide sequence ID" value="NZ_ASRX01000011.1"/>
</dbReference>
<dbReference type="SUPFAM" id="SSF75217">
    <property type="entry name" value="alpha/beta knot"/>
    <property type="match status" value="1"/>
</dbReference>
<evidence type="ECO:0000256" key="1">
    <source>
        <dbReference type="ARBA" id="ARBA00004496"/>
    </source>
</evidence>
<dbReference type="InterPro" id="IPR006700">
    <property type="entry name" value="RsmE"/>
</dbReference>
<comment type="function">
    <text evidence="8 10">Specifically methylates the N3 position of the uracil ring of uridine 1498 (m3U1498) in 16S rRNA. Acts on the fully assembled 30S ribosomal subunit.</text>
</comment>
<keyword evidence="6 10" id="KW-0808">Transferase</keyword>
<comment type="caution">
    <text evidence="12">The sequence shown here is derived from an EMBL/GenBank/DDBJ whole genome shotgun (WGS) entry which is preliminary data.</text>
</comment>
<dbReference type="PANTHER" id="PTHR30027:SF3">
    <property type="entry name" value="16S RRNA (URACIL(1498)-N(3))-METHYLTRANSFERASE"/>
    <property type="match status" value="1"/>
</dbReference>
<dbReference type="CDD" id="cd18084">
    <property type="entry name" value="RsmE-like"/>
    <property type="match status" value="1"/>
</dbReference>
<dbReference type="PIRSF" id="PIRSF015601">
    <property type="entry name" value="MTase_slr0722"/>
    <property type="match status" value="1"/>
</dbReference>
<keyword evidence="7 10" id="KW-0949">S-adenosyl-L-methionine</keyword>
<dbReference type="OrthoDB" id="9815641at2"/>
<dbReference type="Pfam" id="PF04452">
    <property type="entry name" value="Methyltrans_RNA"/>
    <property type="match status" value="1"/>
</dbReference>
<evidence type="ECO:0000313" key="12">
    <source>
        <dbReference type="EMBL" id="EYF07185.1"/>
    </source>
</evidence>
<evidence type="ECO:0000256" key="9">
    <source>
        <dbReference type="ARBA" id="ARBA00047944"/>
    </source>
</evidence>
<dbReference type="GO" id="GO:0005737">
    <property type="term" value="C:cytoplasm"/>
    <property type="evidence" value="ECO:0007669"/>
    <property type="project" value="UniProtKB-SubCell"/>
</dbReference>